<proteinExistence type="predicted"/>
<gene>
    <name evidence="6" type="ORF">Cpa01nite_06700</name>
</gene>
<feature type="region of interest" description="Disordered" evidence="2">
    <location>
        <begin position="30"/>
        <end position="49"/>
    </location>
</feature>
<dbReference type="Gene3D" id="2.130.10.30">
    <property type="entry name" value="Regulator of chromosome condensation 1/beta-lactamase-inhibitor protein II"/>
    <property type="match status" value="2"/>
</dbReference>
<dbReference type="InterPro" id="IPR058923">
    <property type="entry name" value="RCC1-like_dom"/>
</dbReference>
<keyword evidence="3" id="KW-1133">Transmembrane helix</keyword>
<dbReference type="EMBL" id="BONO01000003">
    <property type="protein sequence ID" value="GIG35289.1"/>
    <property type="molecule type" value="Genomic_DNA"/>
</dbReference>
<dbReference type="PROSITE" id="PS50012">
    <property type="entry name" value="RCC1_3"/>
    <property type="match status" value="6"/>
</dbReference>
<keyword evidence="3" id="KW-0472">Membrane</keyword>
<name>A0A919U4P9_9CELL</name>
<organism evidence="6 7">
    <name type="scientific">Cellulomonas pakistanensis</name>
    <dbReference type="NCBI Taxonomy" id="992287"/>
    <lineage>
        <taxon>Bacteria</taxon>
        <taxon>Bacillati</taxon>
        <taxon>Actinomycetota</taxon>
        <taxon>Actinomycetes</taxon>
        <taxon>Micrococcales</taxon>
        <taxon>Cellulomonadaceae</taxon>
        <taxon>Cellulomonas</taxon>
    </lineage>
</organism>
<keyword evidence="4" id="KW-0732">Signal</keyword>
<keyword evidence="1" id="KW-0677">Repeat</keyword>
<comment type="caution">
    <text evidence="6">The sequence shown here is derived from an EMBL/GenBank/DDBJ whole genome shotgun (WGS) entry which is preliminary data.</text>
</comment>
<feature type="signal peptide" evidence="4">
    <location>
        <begin position="1"/>
        <end position="29"/>
    </location>
</feature>
<evidence type="ECO:0000313" key="7">
    <source>
        <dbReference type="Proteomes" id="UP000642125"/>
    </source>
</evidence>
<evidence type="ECO:0000256" key="4">
    <source>
        <dbReference type="SAM" id="SignalP"/>
    </source>
</evidence>
<keyword evidence="7" id="KW-1185">Reference proteome</keyword>
<dbReference type="InterPro" id="IPR051210">
    <property type="entry name" value="Ub_ligase/GEF_domain"/>
</dbReference>
<dbReference type="InterPro" id="IPR013783">
    <property type="entry name" value="Ig-like_fold"/>
</dbReference>
<dbReference type="InterPro" id="IPR009091">
    <property type="entry name" value="RCC1/BLIP-II"/>
</dbReference>
<dbReference type="Pfam" id="PF25390">
    <property type="entry name" value="WD40_RLD"/>
    <property type="match status" value="1"/>
</dbReference>
<dbReference type="Gene3D" id="2.60.40.10">
    <property type="entry name" value="Immunoglobulins"/>
    <property type="match status" value="2"/>
</dbReference>
<reference evidence="6" key="1">
    <citation type="submission" date="2021-01" db="EMBL/GenBank/DDBJ databases">
        <title>Whole genome shotgun sequence of Cellulomonas pakistanensis NBRC 110800.</title>
        <authorList>
            <person name="Komaki H."/>
            <person name="Tamura T."/>
        </authorList>
    </citation>
    <scope>NUCLEOTIDE SEQUENCE</scope>
    <source>
        <strain evidence="6">NBRC 110800</strain>
    </source>
</reference>
<protein>
    <recommendedName>
        <fullName evidence="5">RCC1-like domain-containing protein</fullName>
    </recommendedName>
</protein>
<dbReference type="PRINTS" id="PR00633">
    <property type="entry name" value="RCCNDNSATION"/>
</dbReference>
<feature type="chain" id="PRO_5037666348" description="RCC1-like domain-containing protein" evidence="4">
    <location>
        <begin position="30"/>
        <end position="841"/>
    </location>
</feature>
<feature type="region of interest" description="Disordered" evidence="2">
    <location>
        <begin position="772"/>
        <end position="802"/>
    </location>
</feature>
<dbReference type="Proteomes" id="UP000642125">
    <property type="component" value="Unassembled WGS sequence"/>
</dbReference>
<dbReference type="SUPFAM" id="SSF50985">
    <property type="entry name" value="RCC1/BLIP-II"/>
    <property type="match status" value="1"/>
</dbReference>
<dbReference type="PANTHER" id="PTHR22870:SF408">
    <property type="entry name" value="OS09G0560450 PROTEIN"/>
    <property type="match status" value="1"/>
</dbReference>
<dbReference type="GO" id="GO:0005975">
    <property type="term" value="P:carbohydrate metabolic process"/>
    <property type="evidence" value="ECO:0007669"/>
    <property type="project" value="UniProtKB-ARBA"/>
</dbReference>
<keyword evidence="3" id="KW-0812">Transmembrane</keyword>
<accession>A0A919U4P9</accession>
<dbReference type="AlphaFoldDB" id="A0A919U4P9"/>
<evidence type="ECO:0000259" key="5">
    <source>
        <dbReference type="Pfam" id="PF25390"/>
    </source>
</evidence>
<dbReference type="RefSeq" id="WP_203667344.1">
    <property type="nucleotide sequence ID" value="NZ_BONO01000003.1"/>
</dbReference>
<sequence length="841" mass="83006">MSLRTPRRILTVGLLAVALALPGAVAAGADPGRGTGGPSAVSPARGPVGGGTEVAIEATDPPAFVQVSTGDAHTLAVTADGVVHAWGTGGLGQLGLGDVTEALEPTPIDRAAFDGDDVVEVAAGADHSIARTRGGAVYTWGGNWYGQLGLGPGAGLGGSATPARVALPAGAGAVVQVDAGQHFAVAVSETGVYTWGRGQFGRLGTGSLDDVRTPTLVAEQLGGSPVAQVSAGRATVIARTASGVAWAWGGNGNGRLGAGIHGDSVHPVEVDTSGALSGHRVVHVAIGISAAYAVTEDGSMVAWGSNTYGQLGTGEVGLSTNPAPLALDLDAVPSGARIVEVAATHRIALARDAEGRVYGWGDSSDGVLAGGRDATRPTVLEYDGELLSGVTVLAMGPVEHTFGQRRAFAVTEAGDVLAWGTGHVGQLGLGAPADQQVEAPRSVHTAMTEVRFGDAAAAEVRRVGAVVHAVTPPHAAGAVDVHVRTGGTTLTHPGAFAYGVAPALVGQPDVTTAARPGEEVVLTATASSSAVLAVEWQVEGAAGGWADVDAEPELNVDGTTWTTRLTVTAPDEPEAAARYRVVLTNDFGTVTAHRAVRSVTCPTIVGAPHAAVAGEPYEFAFGLGPGAAEARLAADGGPLPEGLALSVSGVLSGTPTTPGTYPLRVLADDPAVSAECGVATVDVELVVHEPVTLAGDPPPAEVGVAYSYAFTVGGTPEATLSVASGTLPPGLALDPGGTVAGVPVQAGDFAATIAASNGVGADARIDVVVRVEPASGPGPGPGPGAGAPRAGADVPPSVERDGRDLAATGAGAALRGAVLAATLLVLGGSACAAVRRRRGRA</sequence>
<dbReference type="Pfam" id="PF05345">
    <property type="entry name" value="He_PIG"/>
    <property type="match status" value="2"/>
</dbReference>
<evidence type="ECO:0000313" key="6">
    <source>
        <dbReference type="EMBL" id="GIG35289.1"/>
    </source>
</evidence>
<feature type="transmembrane region" description="Helical" evidence="3">
    <location>
        <begin position="812"/>
        <end position="834"/>
    </location>
</feature>
<dbReference type="SUPFAM" id="SSF48726">
    <property type="entry name" value="Immunoglobulin"/>
    <property type="match status" value="1"/>
</dbReference>
<evidence type="ECO:0000256" key="3">
    <source>
        <dbReference type="SAM" id="Phobius"/>
    </source>
</evidence>
<dbReference type="InterPro" id="IPR036179">
    <property type="entry name" value="Ig-like_dom_sf"/>
</dbReference>
<dbReference type="Pfam" id="PF00415">
    <property type="entry name" value="RCC1"/>
    <property type="match status" value="1"/>
</dbReference>
<dbReference type="InterPro" id="IPR000408">
    <property type="entry name" value="Reg_chr_condens"/>
</dbReference>
<dbReference type="PANTHER" id="PTHR22870">
    <property type="entry name" value="REGULATOR OF CHROMOSOME CONDENSATION"/>
    <property type="match status" value="1"/>
</dbReference>
<evidence type="ECO:0000256" key="2">
    <source>
        <dbReference type="SAM" id="MobiDB-lite"/>
    </source>
</evidence>
<feature type="domain" description="RCC1-like" evidence="5">
    <location>
        <begin position="161"/>
        <end position="453"/>
    </location>
</feature>
<evidence type="ECO:0000256" key="1">
    <source>
        <dbReference type="ARBA" id="ARBA00022737"/>
    </source>
</evidence>
<feature type="compositionally biased region" description="Low complexity" evidence="2">
    <location>
        <begin position="786"/>
        <end position="796"/>
    </location>
</feature>